<dbReference type="PANTHER" id="PTHR21178:SF8">
    <property type="entry name" value="CILIA- AND FLAGELLA-ASSOCIATED PROTEIN 61"/>
    <property type="match status" value="1"/>
</dbReference>
<protein>
    <submittedName>
        <fullName evidence="3">Cilia and flagella associated protein 61</fullName>
    </submittedName>
</protein>
<dbReference type="Pfam" id="PF16092">
    <property type="entry name" value="CFAP61_N"/>
    <property type="match status" value="2"/>
</dbReference>
<dbReference type="Pfam" id="PF23150">
    <property type="entry name" value="CFAP61_dimer"/>
    <property type="match status" value="1"/>
</dbReference>
<feature type="domain" description="C2H2-type" evidence="2">
    <location>
        <begin position="1205"/>
        <end position="1233"/>
    </location>
</feature>
<keyword evidence="3" id="KW-0969">Cilium</keyword>
<dbReference type="STRING" id="8932.A0A2I0M9H1"/>
<organism evidence="3 4">
    <name type="scientific">Columba livia</name>
    <name type="common">Rock dove</name>
    <dbReference type="NCBI Taxonomy" id="8932"/>
    <lineage>
        <taxon>Eukaryota</taxon>
        <taxon>Metazoa</taxon>
        <taxon>Chordata</taxon>
        <taxon>Craniata</taxon>
        <taxon>Vertebrata</taxon>
        <taxon>Euteleostomi</taxon>
        <taxon>Archelosauria</taxon>
        <taxon>Archosauria</taxon>
        <taxon>Dinosauria</taxon>
        <taxon>Saurischia</taxon>
        <taxon>Theropoda</taxon>
        <taxon>Coelurosauria</taxon>
        <taxon>Aves</taxon>
        <taxon>Neognathae</taxon>
        <taxon>Neoaves</taxon>
        <taxon>Columbimorphae</taxon>
        <taxon>Columbiformes</taxon>
        <taxon>Columbidae</taxon>
        <taxon>Columba</taxon>
    </lineage>
</organism>
<evidence type="ECO:0000259" key="2">
    <source>
        <dbReference type="PROSITE" id="PS50157"/>
    </source>
</evidence>
<dbReference type="InterPro" id="IPR036188">
    <property type="entry name" value="FAD/NAD-bd_sf"/>
</dbReference>
<comment type="caution">
    <text evidence="3">The sequence shown here is derived from an EMBL/GenBank/DDBJ whole genome shotgun (WGS) entry which is preliminary data.</text>
</comment>
<evidence type="ECO:0000313" key="3">
    <source>
        <dbReference type="EMBL" id="PKK26331.1"/>
    </source>
</evidence>
<dbReference type="PROSITE" id="PS00028">
    <property type="entry name" value="ZINC_FINGER_C2H2_1"/>
    <property type="match status" value="1"/>
</dbReference>
<keyword evidence="1" id="KW-0479">Metal-binding</keyword>
<dbReference type="SUPFAM" id="SSF51905">
    <property type="entry name" value="FAD/NAD(P)-binding domain"/>
    <property type="match status" value="1"/>
</dbReference>
<accession>A0A2I0M9H1</accession>
<keyword evidence="3" id="KW-0282">Flagellum</keyword>
<dbReference type="InterPro" id="IPR013087">
    <property type="entry name" value="Znf_C2H2_type"/>
</dbReference>
<proteinExistence type="predicted"/>
<evidence type="ECO:0000313" key="4">
    <source>
        <dbReference type="Proteomes" id="UP000053872"/>
    </source>
</evidence>
<dbReference type="GO" id="GO:0008270">
    <property type="term" value="F:zinc ion binding"/>
    <property type="evidence" value="ECO:0007669"/>
    <property type="project" value="UniProtKB-KW"/>
</dbReference>
<dbReference type="InParanoid" id="A0A2I0M9H1"/>
<keyword evidence="4" id="KW-1185">Reference proteome</keyword>
<dbReference type="EMBL" id="AKCR02000027">
    <property type="protein sequence ID" value="PKK26331.1"/>
    <property type="molecule type" value="Genomic_DNA"/>
</dbReference>
<gene>
    <name evidence="3" type="primary">CFAP61</name>
    <name evidence="3" type="ORF">A306_00008230</name>
</gene>
<reference evidence="3 4" key="1">
    <citation type="journal article" date="2013" name="Science">
        <title>Genomic diversity and evolution of the head crest in the rock pigeon.</title>
        <authorList>
            <person name="Shapiro M.D."/>
            <person name="Kronenberg Z."/>
            <person name="Li C."/>
            <person name="Domyan E.T."/>
            <person name="Pan H."/>
            <person name="Campbell M."/>
            <person name="Tan H."/>
            <person name="Huff C.D."/>
            <person name="Hu H."/>
            <person name="Vickrey A.I."/>
            <person name="Nielsen S.C."/>
            <person name="Stringham S.A."/>
            <person name="Hu H."/>
            <person name="Willerslev E."/>
            <person name="Gilbert M.T."/>
            <person name="Yandell M."/>
            <person name="Zhang G."/>
            <person name="Wang J."/>
        </authorList>
    </citation>
    <scope>NUCLEOTIDE SEQUENCE [LARGE SCALE GENOMIC DNA]</scope>
    <source>
        <tissue evidence="3">Blood</tissue>
    </source>
</reference>
<keyword evidence="1" id="KW-0862">Zinc</keyword>
<sequence>MTTITSSRGGAEVIRARRTEPRDVSDIVSLFSSFTDELLGRVDVAYLLEKSNLALTLCNEKEVVIAHAVFLDYPNWDITDQSKWESFLHANYVNNECTPLNTLFLHLFVAEDKYAAGCLQEVARTAFVTVPELQFILFFVPADENLEPNVRNVFEKMPTAPGSVVDKNFTLLVCPRHRCHPQLHVRTARLEDYDDLTQIWTLKETCSKYFLANLIECQDAEHQTVVCEDGGAAVGFMSLCSQVSVSLFQECFDLGPFHGLCKPHPGVLEMPQEPSIQEGLGRGGALALELRQSPCRSAPGSVLRDGAVGVSRAELLAGGGGGAGSGAAAPAERGACRPACGGAPSAFCIRVFCIDEKHETRSLDFLEHVFKLFPDKDFCVILVPHNVPEFHLIQSFVRVVPFCTSQCDHELYVFHRAGLLKSFNVRRATTDDVLGVKMLVKTLSLNENILNDLERFNLFRRDPDGTPVQAFVAEVLDQIVGISVIRDEMDTEYVRSHYNIEDFINFNFYQQEEHGHLCHFVLNPIFHHYTKHFLKEILRLAHKSSLYYRIYPQHVEGEFQSPRARSLTSALHYMVPVRPRRQIVYPRAELGIGAPSEQVSRAQLSYSLNHINRKLLLESRAAINTRIVVVGASDVGISFLETLVFCPHLKFNNLTLISTHGLPGTDPLASKHRRFLINSHCFNDEDYAQMSLCSWVNVVVGKMTGINRAAKYVVVSKARRVPYDYLVLCTGQKYQVPSPTGADISKLPTNREVMSKWPQRYAGQVPCNHFTLNDEQDCSRAARWLREHLAGSEGNVIVYGNTIDIYTTVEALLSLGIAGSRIHLVHPPAGSSVTCLNNAALEGAVQDALSRAGVSVHRDGVLARWGCDGHADRITWAAFTTDTKPFQLQCSAFFNFAYRRVDFETFKAISDARLVFDGRLVIDTQFRTSDASIRAAGPLTKYSRRYYADGWTHSNFSSREVGFELAASMLGLFHPTRAPSPRPPEGTEGLIPMYSGCKIKGGVLPGGYHFVHISKPEIPIRLDLELALHDHGTEMVTGEARRGNYFRMHINKYGVVDSITCFSAEPVPVSNYTCLYGQHERLLNDLYYRWSEGQITDFYSYFREPWSMAIYHDRFIDLKKELRQILVLEQVPGLTPAEPPQDEPDEERPCPPSLQDAVVRYLCRHRSHLPMYAQARTNAAAPMAAARAARSGKRHLRLLHAAQVFPCKYCPATFYSSPGLTRHINKCHPSENRQVILLQVPLRPAC</sequence>
<dbReference type="Gene3D" id="3.30.160.60">
    <property type="entry name" value="Classic Zinc Finger"/>
    <property type="match status" value="1"/>
</dbReference>
<dbReference type="AlphaFoldDB" id="A0A2I0M9H1"/>
<dbReference type="InterPro" id="IPR056299">
    <property type="entry name" value="CFAP61_dimer"/>
</dbReference>
<keyword evidence="1" id="KW-0863">Zinc-finger</keyword>
<dbReference type="InterPro" id="IPR038884">
    <property type="entry name" value="CFAP61"/>
</dbReference>
<keyword evidence="3" id="KW-0966">Cell projection</keyword>
<dbReference type="PANTHER" id="PTHR21178">
    <property type="entry name" value="CILIA- AND FLAGELLA-ASSOCIATED PROTEIN 61"/>
    <property type="match status" value="1"/>
</dbReference>
<evidence type="ECO:0000256" key="1">
    <source>
        <dbReference type="PROSITE-ProRule" id="PRU00042"/>
    </source>
</evidence>
<dbReference type="Proteomes" id="UP000053872">
    <property type="component" value="Unassembled WGS sequence"/>
</dbReference>
<dbReference type="InterPro" id="IPR032151">
    <property type="entry name" value="CFAP61_N"/>
</dbReference>
<name>A0A2I0M9H1_COLLI</name>
<dbReference type="PROSITE" id="PS50157">
    <property type="entry name" value="ZINC_FINGER_C2H2_2"/>
    <property type="match status" value="1"/>
</dbReference>
<dbReference type="Gene3D" id="3.50.50.60">
    <property type="entry name" value="FAD/NAD(P)-binding domain"/>
    <property type="match status" value="2"/>
</dbReference>